<dbReference type="InterPro" id="IPR036390">
    <property type="entry name" value="WH_DNA-bd_sf"/>
</dbReference>
<dbReference type="Proteomes" id="UP000608754">
    <property type="component" value="Unassembled WGS sequence"/>
</dbReference>
<comment type="caution">
    <text evidence="5">The sequence shown here is derived from an EMBL/GenBank/DDBJ whole genome shotgun (WGS) entry which is preliminary data.</text>
</comment>
<dbReference type="Gene3D" id="1.10.10.10">
    <property type="entry name" value="Winged helix-like DNA-binding domain superfamily/Winged helix DNA-binding domain"/>
    <property type="match status" value="1"/>
</dbReference>
<evidence type="ECO:0000259" key="4">
    <source>
        <dbReference type="PROSITE" id="PS51118"/>
    </source>
</evidence>
<evidence type="ECO:0000313" key="5">
    <source>
        <dbReference type="EMBL" id="MBF0596143.1"/>
    </source>
</evidence>
<dbReference type="PROSITE" id="PS51118">
    <property type="entry name" value="HTH_HXLR"/>
    <property type="match status" value="1"/>
</dbReference>
<feature type="domain" description="HTH hxlR-type" evidence="4">
    <location>
        <begin position="12"/>
        <end position="118"/>
    </location>
</feature>
<gene>
    <name evidence="5" type="ORF">IM532_01480</name>
</gene>
<dbReference type="RefSeq" id="WP_194181672.1">
    <property type="nucleotide sequence ID" value="NZ_JADGIK010000001.1"/>
</dbReference>
<dbReference type="AlphaFoldDB" id="A0A8J7FQ72"/>
<organism evidence="5 6">
    <name type="scientific">Faecalibacter rhinopitheci</name>
    <dbReference type="NCBI Taxonomy" id="2779678"/>
    <lineage>
        <taxon>Bacteria</taxon>
        <taxon>Pseudomonadati</taxon>
        <taxon>Bacteroidota</taxon>
        <taxon>Flavobacteriia</taxon>
        <taxon>Flavobacteriales</taxon>
        <taxon>Weeksellaceae</taxon>
        <taxon>Faecalibacter</taxon>
    </lineage>
</organism>
<protein>
    <submittedName>
        <fullName evidence="5">Helix-turn-helix transcriptional regulator</fullName>
    </submittedName>
</protein>
<accession>A0A8J7FQ72</accession>
<sequence>MIKKPLTDPAPCTGNLLAMTDTFDILGGKWKLLILHYLILREDINNTFKKIERDIVGISAKVLSKELKELEFNQLIKREEQKTKPITVAYSITEYGKSTKEIIDILVQWGQTHRIKILNED</sequence>
<evidence type="ECO:0000256" key="2">
    <source>
        <dbReference type="ARBA" id="ARBA00023125"/>
    </source>
</evidence>
<keyword evidence="1" id="KW-0805">Transcription regulation</keyword>
<name>A0A8J7FQ72_9FLAO</name>
<evidence type="ECO:0000256" key="1">
    <source>
        <dbReference type="ARBA" id="ARBA00023015"/>
    </source>
</evidence>
<reference evidence="5" key="1">
    <citation type="submission" date="2020-10" db="EMBL/GenBank/DDBJ databases">
        <authorList>
            <person name="Lu T."/>
            <person name="Wang Q."/>
            <person name="Han X."/>
        </authorList>
    </citation>
    <scope>NUCLEOTIDE SEQUENCE</scope>
    <source>
        <strain evidence="5">WQ 117</strain>
    </source>
</reference>
<dbReference type="InterPro" id="IPR036388">
    <property type="entry name" value="WH-like_DNA-bd_sf"/>
</dbReference>
<keyword evidence="2" id="KW-0238">DNA-binding</keyword>
<proteinExistence type="predicted"/>
<dbReference type="SUPFAM" id="SSF46785">
    <property type="entry name" value="Winged helix' DNA-binding domain"/>
    <property type="match status" value="1"/>
</dbReference>
<keyword evidence="3" id="KW-0804">Transcription</keyword>
<dbReference type="EMBL" id="JADGIK010000001">
    <property type="protein sequence ID" value="MBF0596143.1"/>
    <property type="molecule type" value="Genomic_DNA"/>
</dbReference>
<keyword evidence="6" id="KW-1185">Reference proteome</keyword>
<dbReference type="InterPro" id="IPR002577">
    <property type="entry name" value="HTH_HxlR"/>
</dbReference>
<dbReference type="Pfam" id="PF01638">
    <property type="entry name" value="HxlR"/>
    <property type="match status" value="1"/>
</dbReference>
<dbReference type="GO" id="GO:0003677">
    <property type="term" value="F:DNA binding"/>
    <property type="evidence" value="ECO:0007669"/>
    <property type="project" value="UniProtKB-KW"/>
</dbReference>
<evidence type="ECO:0000256" key="3">
    <source>
        <dbReference type="ARBA" id="ARBA00023163"/>
    </source>
</evidence>
<evidence type="ECO:0000313" key="6">
    <source>
        <dbReference type="Proteomes" id="UP000608754"/>
    </source>
</evidence>
<dbReference type="PANTHER" id="PTHR33204">
    <property type="entry name" value="TRANSCRIPTIONAL REGULATOR, MARR FAMILY"/>
    <property type="match status" value="1"/>
</dbReference>